<organism evidence="15 16">
    <name type="scientific">Plectus sambesii</name>
    <dbReference type="NCBI Taxonomy" id="2011161"/>
    <lineage>
        <taxon>Eukaryota</taxon>
        <taxon>Metazoa</taxon>
        <taxon>Ecdysozoa</taxon>
        <taxon>Nematoda</taxon>
        <taxon>Chromadorea</taxon>
        <taxon>Plectida</taxon>
        <taxon>Plectina</taxon>
        <taxon>Plectoidea</taxon>
        <taxon>Plectidae</taxon>
        <taxon>Plectus</taxon>
    </lineage>
</organism>
<evidence type="ECO:0000256" key="3">
    <source>
        <dbReference type="ARBA" id="ARBA00022180"/>
    </source>
</evidence>
<dbReference type="PANTHER" id="PTHR33904">
    <property type="entry name" value="ESSENTIAL MCU REGULATOR, MITOCHONDRIAL"/>
    <property type="match status" value="1"/>
</dbReference>
<dbReference type="InterPro" id="IPR018782">
    <property type="entry name" value="MCU_reg"/>
</dbReference>
<evidence type="ECO:0000256" key="8">
    <source>
        <dbReference type="ARBA" id="ARBA00022837"/>
    </source>
</evidence>
<dbReference type="GO" id="GO:1990246">
    <property type="term" value="C:uniplex complex"/>
    <property type="evidence" value="ECO:0007669"/>
    <property type="project" value="UniProtKB-UniRule"/>
</dbReference>
<evidence type="ECO:0000256" key="12">
    <source>
        <dbReference type="ARBA" id="ARBA00023128"/>
    </source>
</evidence>
<keyword evidence="8 14" id="KW-0106">Calcium</keyword>
<evidence type="ECO:0000256" key="5">
    <source>
        <dbReference type="ARBA" id="ARBA00022568"/>
    </source>
</evidence>
<keyword evidence="4 14" id="KW-0813">Transport</keyword>
<evidence type="ECO:0000256" key="6">
    <source>
        <dbReference type="ARBA" id="ARBA00022692"/>
    </source>
</evidence>
<proteinExistence type="inferred from homology"/>
<evidence type="ECO:0000256" key="4">
    <source>
        <dbReference type="ARBA" id="ARBA00022448"/>
    </source>
</evidence>
<evidence type="ECO:0000256" key="7">
    <source>
        <dbReference type="ARBA" id="ARBA00022792"/>
    </source>
</evidence>
<keyword evidence="13" id="KW-0472">Membrane</keyword>
<evidence type="ECO:0000256" key="2">
    <source>
        <dbReference type="ARBA" id="ARBA00008958"/>
    </source>
</evidence>
<evidence type="ECO:0000256" key="9">
    <source>
        <dbReference type="ARBA" id="ARBA00022946"/>
    </source>
</evidence>
<keyword evidence="9 14" id="KW-0809">Transit peptide</keyword>
<dbReference type="Pfam" id="PF10161">
    <property type="entry name" value="DDDD"/>
    <property type="match status" value="1"/>
</dbReference>
<evidence type="ECO:0000313" key="15">
    <source>
        <dbReference type="Proteomes" id="UP000887566"/>
    </source>
</evidence>
<name>A0A914VTH5_9BILA</name>
<comment type="function">
    <text evidence="14">Essential regulatory subunit of the mitochondrial calcium uniporter complex (uniplex), a complex that mediates calcium uptake into mitochondria.</text>
</comment>
<evidence type="ECO:0000256" key="11">
    <source>
        <dbReference type="ARBA" id="ARBA00023065"/>
    </source>
</evidence>
<keyword evidence="15" id="KW-1185">Reference proteome</keyword>
<evidence type="ECO:0000256" key="10">
    <source>
        <dbReference type="ARBA" id="ARBA00022989"/>
    </source>
</evidence>
<keyword evidence="6" id="KW-0812">Transmembrane</keyword>
<keyword evidence="5 14" id="KW-0109">Calcium transport</keyword>
<keyword evidence="7 14" id="KW-0999">Mitochondrion inner membrane</keyword>
<reference evidence="16" key="1">
    <citation type="submission" date="2022-11" db="UniProtKB">
        <authorList>
            <consortium name="WormBaseParasite"/>
        </authorList>
    </citation>
    <scope>IDENTIFICATION</scope>
</reference>
<comment type="subcellular location">
    <subcellularLocation>
        <location evidence="1 14">Mitochondrion inner membrane</location>
        <topology evidence="1 14">Single-pass membrane protein</topology>
    </subcellularLocation>
</comment>
<evidence type="ECO:0000313" key="16">
    <source>
        <dbReference type="WBParaSite" id="PSAMB.scaffold2469size23040.g17936.t1"/>
    </source>
</evidence>
<dbReference type="GO" id="GO:0051560">
    <property type="term" value="P:mitochondrial calcium ion homeostasis"/>
    <property type="evidence" value="ECO:0007669"/>
    <property type="project" value="UniProtKB-UniRule"/>
</dbReference>
<dbReference type="GO" id="GO:0036444">
    <property type="term" value="P:calcium import into the mitochondrion"/>
    <property type="evidence" value="ECO:0007669"/>
    <property type="project" value="UniProtKB-UniRule"/>
</dbReference>
<dbReference type="WBParaSite" id="PSAMB.scaffold2469size23040.g17936.t1">
    <property type="protein sequence ID" value="PSAMB.scaffold2469size23040.g17936.t1"/>
    <property type="gene ID" value="PSAMB.scaffold2469size23040.g17936"/>
</dbReference>
<protein>
    <recommendedName>
        <fullName evidence="3 14">Essential MCU regulator, mitochondrial</fullName>
    </recommendedName>
    <alternativeName>
        <fullName evidence="14">Single-pass membrane protein with aspartate-rich tail 1, mitochondrial</fullName>
    </alternativeName>
</protein>
<keyword evidence="11 14" id="KW-0406">Ion transport</keyword>
<keyword evidence="12 14" id="KW-0496">Mitochondrion</keyword>
<comment type="subunit">
    <text evidence="14">Component of the uniplex complex. Interacts (via the transmembrane region) with MCU (via the first transmembrane region); the interaction is direct.</text>
</comment>
<keyword evidence="10" id="KW-1133">Transmembrane helix</keyword>
<dbReference type="Proteomes" id="UP000887566">
    <property type="component" value="Unplaced"/>
</dbReference>
<evidence type="ECO:0000256" key="14">
    <source>
        <dbReference type="RuleBase" id="RU369077"/>
    </source>
</evidence>
<sequence length="86" mass="9441">MNSPLVLLLRSRYMAVKAVHEALFNAKTAVHANKLVEPEPFRIPFGIAKLALVTGGSMYIGGMAAKHAALFLEENEIFVPDEEDDD</sequence>
<dbReference type="AlphaFoldDB" id="A0A914VTH5"/>
<evidence type="ECO:0000256" key="13">
    <source>
        <dbReference type="ARBA" id="ARBA00023136"/>
    </source>
</evidence>
<evidence type="ECO:0000256" key="1">
    <source>
        <dbReference type="ARBA" id="ARBA00004434"/>
    </source>
</evidence>
<accession>A0A914VTH5</accession>
<dbReference type="PANTHER" id="PTHR33904:SF1">
    <property type="entry name" value="ESSENTIAL MCU REGULATOR, MITOCHONDRIAL"/>
    <property type="match status" value="1"/>
</dbReference>
<comment type="similarity">
    <text evidence="2 14">Belongs to the SMDT1/EMRE family.</text>
</comment>